<evidence type="ECO:0000313" key="5">
    <source>
        <dbReference type="EMBL" id="MVT25091.1"/>
    </source>
</evidence>
<evidence type="ECO:0000259" key="4">
    <source>
        <dbReference type="PROSITE" id="PS01124"/>
    </source>
</evidence>
<feature type="domain" description="HTH araC/xylS-type" evidence="4">
    <location>
        <begin position="185"/>
        <end position="283"/>
    </location>
</feature>
<keyword evidence="2" id="KW-0238">DNA-binding</keyword>
<protein>
    <submittedName>
        <fullName evidence="5">Helix-turn-helix domain-containing protein</fullName>
    </submittedName>
</protein>
<dbReference type="PROSITE" id="PS01124">
    <property type="entry name" value="HTH_ARAC_FAMILY_2"/>
    <property type="match status" value="1"/>
</dbReference>
<dbReference type="AlphaFoldDB" id="A0A7K1UG67"/>
<dbReference type="Pfam" id="PF12833">
    <property type="entry name" value="HTH_18"/>
    <property type="match status" value="1"/>
</dbReference>
<evidence type="ECO:0000256" key="1">
    <source>
        <dbReference type="ARBA" id="ARBA00023015"/>
    </source>
</evidence>
<keyword evidence="6" id="KW-1185">Reference proteome</keyword>
<dbReference type="InterPro" id="IPR009057">
    <property type="entry name" value="Homeodomain-like_sf"/>
</dbReference>
<sequence length="287" mass="31369">MSKLQLQKSSNHVRTPVIVRERTDFTATGAGPDERVRVVFVLNGWAYLDAEARSERLCCGSVVTIPADTAPWLRPHGLVRTAVFHLHRTYVADQLRWLSRHHPLVHHLHRSLQDPLTLGHIKIPSHTMQALTPLLLRATQLACTSESEFALLATVSKVFDAVGKASGSNTFTGNLGGRFPRRETAAAMQLLQSHPDHGWTVGDLARTVLVSTAQLNRAFRADLGVSPAAYLRQIRVDRMAELLSTTTIGVSEAASAAGWSNPTVASRAFKKRYGVSPRAFAAAYPGV</sequence>
<dbReference type="RefSeq" id="WP_157320784.1">
    <property type="nucleotide sequence ID" value="NZ_BMFX01000005.1"/>
</dbReference>
<dbReference type="OrthoDB" id="241790at2"/>
<dbReference type="InterPro" id="IPR018060">
    <property type="entry name" value="HTH_AraC"/>
</dbReference>
<evidence type="ECO:0000256" key="3">
    <source>
        <dbReference type="ARBA" id="ARBA00023163"/>
    </source>
</evidence>
<keyword evidence="1" id="KW-0805">Transcription regulation</keyword>
<accession>A0A7K1UG67</accession>
<dbReference type="InterPro" id="IPR050204">
    <property type="entry name" value="AraC_XylS_family_regulators"/>
</dbReference>
<dbReference type="PANTHER" id="PTHR46796">
    <property type="entry name" value="HTH-TYPE TRANSCRIPTIONAL ACTIVATOR RHAS-RELATED"/>
    <property type="match status" value="1"/>
</dbReference>
<reference evidence="5 6" key="1">
    <citation type="submission" date="2019-12" db="EMBL/GenBank/DDBJ databases">
        <title>Nesterenkonia muleiensis sp. nov., a novel actinobacterium isolated from sap of Populus euphratica.</title>
        <authorList>
            <person name="Wang R."/>
        </authorList>
    </citation>
    <scope>NUCLEOTIDE SEQUENCE [LARGE SCALE GENOMIC DNA]</scope>
    <source>
        <strain evidence="5 6">F10</strain>
    </source>
</reference>
<dbReference type="PANTHER" id="PTHR46796:SF13">
    <property type="entry name" value="HTH-TYPE TRANSCRIPTIONAL ACTIVATOR RHAS"/>
    <property type="match status" value="1"/>
</dbReference>
<organism evidence="5 6">
    <name type="scientific">Nesterenkonia alkaliphila</name>
    <dbReference type="NCBI Taxonomy" id="1463631"/>
    <lineage>
        <taxon>Bacteria</taxon>
        <taxon>Bacillati</taxon>
        <taxon>Actinomycetota</taxon>
        <taxon>Actinomycetes</taxon>
        <taxon>Micrococcales</taxon>
        <taxon>Micrococcaceae</taxon>
        <taxon>Nesterenkonia</taxon>
    </lineage>
</organism>
<proteinExistence type="predicted"/>
<gene>
    <name evidence="5" type="ORF">GNZ21_01710</name>
</gene>
<dbReference type="Gene3D" id="1.10.10.60">
    <property type="entry name" value="Homeodomain-like"/>
    <property type="match status" value="2"/>
</dbReference>
<dbReference type="Proteomes" id="UP000460157">
    <property type="component" value="Unassembled WGS sequence"/>
</dbReference>
<dbReference type="SUPFAM" id="SSF46689">
    <property type="entry name" value="Homeodomain-like"/>
    <property type="match status" value="2"/>
</dbReference>
<dbReference type="SMART" id="SM00342">
    <property type="entry name" value="HTH_ARAC"/>
    <property type="match status" value="1"/>
</dbReference>
<dbReference type="GO" id="GO:0043565">
    <property type="term" value="F:sequence-specific DNA binding"/>
    <property type="evidence" value="ECO:0007669"/>
    <property type="project" value="InterPro"/>
</dbReference>
<evidence type="ECO:0000256" key="2">
    <source>
        <dbReference type="ARBA" id="ARBA00023125"/>
    </source>
</evidence>
<name>A0A7K1UG67_9MICC</name>
<evidence type="ECO:0000313" key="6">
    <source>
        <dbReference type="Proteomes" id="UP000460157"/>
    </source>
</evidence>
<dbReference type="GO" id="GO:0003700">
    <property type="term" value="F:DNA-binding transcription factor activity"/>
    <property type="evidence" value="ECO:0007669"/>
    <property type="project" value="InterPro"/>
</dbReference>
<keyword evidence="3" id="KW-0804">Transcription</keyword>
<comment type="caution">
    <text evidence="5">The sequence shown here is derived from an EMBL/GenBank/DDBJ whole genome shotgun (WGS) entry which is preliminary data.</text>
</comment>
<dbReference type="EMBL" id="WRPM01000011">
    <property type="protein sequence ID" value="MVT25091.1"/>
    <property type="molecule type" value="Genomic_DNA"/>
</dbReference>